<feature type="region of interest" description="Disordered" evidence="1">
    <location>
        <begin position="1"/>
        <end position="46"/>
    </location>
</feature>
<dbReference type="AlphaFoldDB" id="A0A919FJT1"/>
<reference evidence="2" key="2">
    <citation type="submission" date="2020-09" db="EMBL/GenBank/DDBJ databases">
        <authorList>
            <person name="Sun Q."/>
            <person name="Zhou Y."/>
        </authorList>
    </citation>
    <scope>NUCLEOTIDE SEQUENCE</scope>
    <source>
        <strain evidence="2">CGMCC 4.7398</strain>
    </source>
</reference>
<sequence length="117" mass="12338">MACTPRKGDLRLYVAGQTGHPVQSKRGGSDGRRPRSDEQPLYGGPASDVVEVVVSNPCRRRGGIRVDHTIAFPSPDAVPDESMYPAPVDSGGVALLNGDKALLPGGKVAHPVRDRAE</sequence>
<evidence type="ECO:0000313" key="2">
    <source>
        <dbReference type="EMBL" id="GHH66115.1"/>
    </source>
</evidence>
<evidence type="ECO:0000313" key="3">
    <source>
        <dbReference type="Proteomes" id="UP000627369"/>
    </source>
</evidence>
<evidence type="ECO:0000256" key="1">
    <source>
        <dbReference type="SAM" id="MobiDB-lite"/>
    </source>
</evidence>
<name>A0A919FJT1_9MICO</name>
<organism evidence="2 3">
    <name type="scientific">Promicromonospora soli</name>
    <dbReference type="NCBI Taxonomy" id="2035533"/>
    <lineage>
        <taxon>Bacteria</taxon>
        <taxon>Bacillati</taxon>
        <taxon>Actinomycetota</taxon>
        <taxon>Actinomycetes</taxon>
        <taxon>Micrococcales</taxon>
        <taxon>Promicromonosporaceae</taxon>
        <taxon>Promicromonospora</taxon>
    </lineage>
</organism>
<reference evidence="2" key="1">
    <citation type="journal article" date="2014" name="Int. J. Syst. Evol. Microbiol.">
        <title>Complete genome sequence of Corynebacterium casei LMG S-19264T (=DSM 44701T), isolated from a smear-ripened cheese.</title>
        <authorList>
            <consortium name="US DOE Joint Genome Institute (JGI-PGF)"/>
            <person name="Walter F."/>
            <person name="Albersmeier A."/>
            <person name="Kalinowski J."/>
            <person name="Ruckert C."/>
        </authorList>
    </citation>
    <scope>NUCLEOTIDE SEQUENCE</scope>
    <source>
        <strain evidence="2">CGMCC 4.7398</strain>
    </source>
</reference>
<feature type="compositionally biased region" description="Basic and acidic residues" evidence="1">
    <location>
        <begin position="27"/>
        <end position="38"/>
    </location>
</feature>
<proteinExistence type="predicted"/>
<gene>
    <name evidence="2" type="ORF">GCM10017772_05490</name>
</gene>
<protein>
    <submittedName>
        <fullName evidence="2">Uncharacterized protein</fullName>
    </submittedName>
</protein>
<keyword evidence="3" id="KW-1185">Reference proteome</keyword>
<accession>A0A919FJT1</accession>
<dbReference type="EMBL" id="BNAS01000001">
    <property type="protein sequence ID" value="GHH66115.1"/>
    <property type="molecule type" value="Genomic_DNA"/>
</dbReference>
<comment type="caution">
    <text evidence="2">The sequence shown here is derived from an EMBL/GenBank/DDBJ whole genome shotgun (WGS) entry which is preliminary data.</text>
</comment>
<dbReference type="Proteomes" id="UP000627369">
    <property type="component" value="Unassembled WGS sequence"/>
</dbReference>
<feature type="compositionally biased region" description="Basic and acidic residues" evidence="1">
    <location>
        <begin position="1"/>
        <end position="10"/>
    </location>
</feature>